<evidence type="ECO:0000313" key="8">
    <source>
        <dbReference type="Proteomes" id="UP000316360"/>
    </source>
</evidence>
<dbReference type="Gene3D" id="3.10.20.600">
    <property type="match status" value="1"/>
</dbReference>
<reference evidence="7 8" key="1">
    <citation type="submission" date="2019-03" db="EMBL/GenBank/DDBJ databases">
        <title>Metabolic potential of uncultured bacteria and archaea associated with petroleum seepage in deep-sea sediments.</title>
        <authorList>
            <person name="Dong X."/>
            <person name="Hubert C."/>
        </authorList>
    </citation>
    <scope>NUCLEOTIDE SEQUENCE [LARGE SCALE GENOMIC DNA]</scope>
    <source>
        <strain evidence="7">E44_bin7</strain>
    </source>
</reference>
<dbReference type="InterPro" id="IPR036249">
    <property type="entry name" value="Thioredoxin-like_sf"/>
</dbReference>
<keyword evidence="2" id="KW-0004">4Fe-4S</keyword>
<keyword evidence="5" id="KW-0411">Iron-sulfur</keyword>
<evidence type="ECO:0000256" key="3">
    <source>
        <dbReference type="ARBA" id="ARBA00022723"/>
    </source>
</evidence>
<dbReference type="Proteomes" id="UP000316360">
    <property type="component" value="Unassembled WGS sequence"/>
</dbReference>
<dbReference type="Pfam" id="PF01512">
    <property type="entry name" value="Complex1_51K"/>
    <property type="match status" value="1"/>
</dbReference>
<name>A0A523S524_UNCAE</name>
<dbReference type="FunFam" id="3.10.20.600:FF:000007">
    <property type="entry name" value="NAD-reducing hydrogenase subunit HoxF"/>
    <property type="match status" value="1"/>
</dbReference>
<dbReference type="SUPFAM" id="SSF142019">
    <property type="entry name" value="Nqo1 FMN-binding domain-like"/>
    <property type="match status" value="1"/>
</dbReference>
<dbReference type="FunFam" id="3.40.50.11540:FF:000001">
    <property type="entry name" value="NADH dehydrogenase [ubiquinone] flavoprotein 1, mitochondrial"/>
    <property type="match status" value="1"/>
</dbReference>
<proteinExistence type="inferred from homology"/>
<feature type="domain" description="NADH-ubiquinone oxidoreductase 51kDa subunit FMN-binding" evidence="6">
    <location>
        <begin position="168"/>
        <end position="339"/>
    </location>
</feature>
<comment type="similarity">
    <text evidence="1">Belongs to the complex I 51 kDa subunit family.</text>
</comment>
<evidence type="ECO:0000256" key="5">
    <source>
        <dbReference type="ARBA" id="ARBA00023014"/>
    </source>
</evidence>
<dbReference type="Gene3D" id="3.40.50.11540">
    <property type="entry name" value="NADH-ubiquinone oxidoreductase 51kDa subunit"/>
    <property type="match status" value="1"/>
</dbReference>
<evidence type="ECO:0000256" key="2">
    <source>
        <dbReference type="ARBA" id="ARBA00022485"/>
    </source>
</evidence>
<dbReference type="AlphaFoldDB" id="A0A523S524"/>
<feature type="non-terminal residue" evidence="7">
    <location>
        <position position="453"/>
    </location>
</feature>
<dbReference type="CDD" id="cd02980">
    <property type="entry name" value="TRX_Fd_family"/>
    <property type="match status" value="1"/>
</dbReference>
<dbReference type="Gene3D" id="6.10.250.1450">
    <property type="match status" value="1"/>
</dbReference>
<sequence length="453" mass="49857">MASCGLASGAGEVFQVLAEEIKRRNLDITLVQSGCAGFCEKEPLVDIMKPGWPRISYCEMNSKKIRKIIELLLEGKVEKDWILAKAEEEELLLEGTRRPYPLNGIPEELEEILPYKYHPFYEKQLKIAMRNCGFIDPENIDEYIARGGYSTLYKVLIQCDPDQVIEEITKSGLRGRGGGGFPTGRKWHYCRNAPGDIRYVVCNADEGDPGAYMDRSVLEGDPHSVLEGMIIGAYAIGSNEGYIYIRAEYPLAVQTLRKAIKQAEDYGFLGKNIFNSGFDFSIQINRGGGAFVCGESTALMASIEGKVGEPRAKHIHTVESGLWEKPTNLNNVETWANVPLIIAKGADWYSKIGTRDSKGTKIFSLVGKIENTGLVEVPMGITLREIIYDIGGGVPGRKKFKAVQTGGPSGGCIPEELIDLPVDFEELSRVGSMMGSGGMIVMDEDTCMVDIAK</sequence>
<dbReference type="GO" id="GO:0046872">
    <property type="term" value="F:metal ion binding"/>
    <property type="evidence" value="ECO:0007669"/>
    <property type="project" value="UniProtKB-KW"/>
</dbReference>
<dbReference type="InterPro" id="IPR037225">
    <property type="entry name" value="Nuo51_FMN-bd_sf"/>
</dbReference>
<evidence type="ECO:0000313" key="7">
    <source>
        <dbReference type="EMBL" id="TET13160.1"/>
    </source>
</evidence>
<dbReference type="InterPro" id="IPR011538">
    <property type="entry name" value="Nuo51_FMN-bd"/>
</dbReference>
<dbReference type="GO" id="GO:0051539">
    <property type="term" value="F:4 iron, 4 sulfur cluster binding"/>
    <property type="evidence" value="ECO:0007669"/>
    <property type="project" value="UniProtKB-KW"/>
</dbReference>
<organism evidence="7 8">
    <name type="scientific">Aerophobetes bacterium</name>
    <dbReference type="NCBI Taxonomy" id="2030807"/>
    <lineage>
        <taxon>Bacteria</taxon>
        <taxon>Candidatus Aerophobota</taxon>
    </lineage>
</organism>
<protein>
    <submittedName>
        <fullName evidence="7">NADH-quinone oxidoreductase subunit F</fullName>
    </submittedName>
</protein>
<dbReference type="PANTHER" id="PTHR43578:SF3">
    <property type="entry name" value="NADH-QUINONE OXIDOREDUCTASE SUBUNIT F"/>
    <property type="match status" value="1"/>
</dbReference>
<comment type="caution">
    <text evidence="7">The sequence shown here is derived from an EMBL/GenBank/DDBJ whole genome shotgun (WGS) entry which is preliminary data.</text>
</comment>
<evidence type="ECO:0000259" key="6">
    <source>
        <dbReference type="Pfam" id="PF01512"/>
    </source>
</evidence>
<dbReference type="EMBL" id="SOKJ01000024">
    <property type="protein sequence ID" value="TET13160.1"/>
    <property type="molecule type" value="Genomic_DNA"/>
</dbReference>
<dbReference type="SUPFAM" id="SSF142984">
    <property type="entry name" value="Nqo1 middle domain-like"/>
    <property type="match status" value="1"/>
</dbReference>
<dbReference type="SUPFAM" id="SSF52833">
    <property type="entry name" value="Thioredoxin-like"/>
    <property type="match status" value="1"/>
</dbReference>
<dbReference type="PANTHER" id="PTHR43578">
    <property type="entry name" value="NADH-QUINONE OXIDOREDUCTASE SUBUNIT F"/>
    <property type="match status" value="1"/>
</dbReference>
<gene>
    <name evidence="7" type="ORF">E3J84_00405</name>
</gene>
<keyword evidence="4" id="KW-0408">Iron</keyword>
<keyword evidence="3" id="KW-0479">Metal-binding</keyword>
<evidence type="ECO:0000256" key="1">
    <source>
        <dbReference type="ARBA" id="ARBA00007523"/>
    </source>
</evidence>
<accession>A0A523S524</accession>
<evidence type="ECO:0000256" key="4">
    <source>
        <dbReference type="ARBA" id="ARBA00023004"/>
    </source>
</evidence>
<dbReference type="Gene3D" id="3.40.30.10">
    <property type="entry name" value="Glutaredoxin"/>
    <property type="match status" value="1"/>
</dbReference>